<evidence type="ECO:0000256" key="10">
    <source>
        <dbReference type="SAM" id="SignalP"/>
    </source>
</evidence>
<proteinExistence type="inferred from homology"/>
<feature type="signal peptide" evidence="10">
    <location>
        <begin position="1"/>
        <end position="19"/>
    </location>
</feature>
<evidence type="ECO:0000256" key="4">
    <source>
        <dbReference type="ARBA" id="ARBA00022801"/>
    </source>
</evidence>
<dbReference type="Proteomes" id="UP000248817">
    <property type="component" value="Unassembled WGS sequence"/>
</dbReference>
<dbReference type="Gene3D" id="2.115.10.20">
    <property type="entry name" value="Glycosyl hydrolase domain, family 43"/>
    <property type="match status" value="1"/>
</dbReference>
<dbReference type="InterPro" id="IPR050727">
    <property type="entry name" value="GH43_arabinanases"/>
</dbReference>
<evidence type="ECO:0000256" key="8">
    <source>
        <dbReference type="RuleBase" id="RU361187"/>
    </source>
</evidence>
<evidence type="ECO:0000256" key="1">
    <source>
        <dbReference type="ARBA" id="ARBA00004834"/>
    </source>
</evidence>
<comment type="similarity">
    <text evidence="2 8">Belongs to the glycosyl hydrolase 43 family.</text>
</comment>
<accession>A0A2V5IAG3</accession>
<dbReference type="GO" id="GO:0004553">
    <property type="term" value="F:hydrolase activity, hydrolyzing O-glycosyl compounds"/>
    <property type="evidence" value="ECO:0007669"/>
    <property type="project" value="InterPro"/>
</dbReference>
<keyword evidence="3 10" id="KW-0732">Signal</keyword>
<dbReference type="EMBL" id="KZ825482">
    <property type="protein sequence ID" value="PYI33649.1"/>
    <property type="molecule type" value="Genomic_DNA"/>
</dbReference>
<dbReference type="InterPro" id="IPR023296">
    <property type="entry name" value="Glyco_hydro_beta-prop_sf"/>
</dbReference>
<comment type="pathway">
    <text evidence="1">Glycan metabolism; L-arabinan degradation.</text>
</comment>
<feature type="active site" description="Proton donor" evidence="6">
    <location>
        <position position="232"/>
    </location>
</feature>
<keyword evidence="12" id="KW-1185">Reference proteome</keyword>
<reference evidence="11 12" key="1">
    <citation type="submission" date="2018-02" db="EMBL/GenBank/DDBJ databases">
        <title>The genomes of Aspergillus section Nigri reveals drivers in fungal speciation.</title>
        <authorList>
            <consortium name="DOE Joint Genome Institute"/>
            <person name="Vesth T.C."/>
            <person name="Nybo J."/>
            <person name="Theobald S."/>
            <person name="Brandl J."/>
            <person name="Frisvad J.C."/>
            <person name="Nielsen K.F."/>
            <person name="Lyhne E.K."/>
            <person name="Kogle M.E."/>
            <person name="Kuo A."/>
            <person name="Riley R."/>
            <person name="Clum A."/>
            <person name="Nolan M."/>
            <person name="Lipzen A."/>
            <person name="Salamov A."/>
            <person name="Henrissat B."/>
            <person name="Wiebenga A."/>
            <person name="De vries R.P."/>
            <person name="Grigoriev I.V."/>
            <person name="Mortensen U.H."/>
            <person name="Andersen M.R."/>
            <person name="Baker S.E."/>
        </authorList>
    </citation>
    <scope>NUCLEOTIDE SEQUENCE [LARGE SCALE GENOMIC DNA]</scope>
    <source>
        <strain evidence="11 12">CBS 114.80</strain>
    </source>
</reference>
<dbReference type="SUPFAM" id="SSF75005">
    <property type="entry name" value="Arabinanase/levansucrase/invertase"/>
    <property type="match status" value="1"/>
</dbReference>
<evidence type="ECO:0000256" key="3">
    <source>
        <dbReference type="ARBA" id="ARBA00022729"/>
    </source>
</evidence>
<evidence type="ECO:0000256" key="2">
    <source>
        <dbReference type="ARBA" id="ARBA00009865"/>
    </source>
</evidence>
<dbReference type="PANTHER" id="PTHR43301">
    <property type="entry name" value="ARABINAN ENDO-1,5-ALPHA-L-ARABINOSIDASE"/>
    <property type="match status" value="1"/>
</dbReference>
<protein>
    <submittedName>
        <fullName evidence="11">Arabinan endo-1,5-alpha-L-arabinosidase D</fullName>
    </submittedName>
</protein>
<evidence type="ECO:0000256" key="6">
    <source>
        <dbReference type="PIRSR" id="PIRSR606710-1"/>
    </source>
</evidence>
<keyword evidence="4 8" id="KW-0378">Hydrolase</keyword>
<feature type="compositionally biased region" description="Low complexity" evidence="9">
    <location>
        <begin position="27"/>
        <end position="38"/>
    </location>
</feature>
<dbReference type="Pfam" id="PF04616">
    <property type="entry name" value="Glyco_hydro_43"/>
    <property type="match status" value="1"/>
</dbReference>
<organism evidence="11 12">
    <name type="scientific">Aspergillus indologenus CBS 114.80</name>
    <dbReference type="NCBI Taxonomy" id="1450541"/>
    <lineage>
        <taxon>Eukaryota</taxon>
        <taxon>Fungi</taxon>
        <taxon>Dikarya</taxon>
        <taxon>Ascomycota</taxon>
        <taxon>Pezizomycotina</taxon>
        <taxon>Eurotiomycetes</taxon>
        <taxon>Eurotiomycetidae</taxon>
        <taxon>Eurotiales</taxon>
        <taxon>Aspergillaceae</taxon>
        <taxon>Aspergillus</taxon>
        <taxon>Aspergillus subgen. Circumdati</taxon>
    </lineage>
</organism>
<sequence>MHLLALLTGILLLHAPVQGSPQPRAPSPTGSSSVPTTTQYPLPNLGHVAVHDPNILHHAGAYWLFKGGVHLPLYTAASLAGPWTPLGTVLDGPSAIPKQNRSRPWAPTAVAWNATFYCFYSISTAGSRDSAVGVATAPQLGAGRWSDHGALLNTGQGNGSETYPYTVSNAIDPAFITDQATGQPYLLYGSYWHGIYLVPLAADLLSVTEPARQNTTATNLVYVPDAPVKPVEGSFMSYRAPYYYAWFSHGKCCGFQNGFPAAGKEYSIRVGRSKEVRGPFVDQDGRPLTAGGGTVVYGSNHGTVYAPGGVGVLSGAEGDPDVLYYHYLNTSIGFADTDAQLGWNFLHYEDGWPVAVSGYVFWSAHSDGADGEFRSDNSTGPSDSSGVVVGPDYTLHVCSVIVVWGCLWLHS</sequence>
<dbReference type="AlphaFoldDB" id="A0A2V5IAG3"/>
<name>A0A2V5IAG3_9EURO</name>
<evidence type="ECO:0000256" key="7">
    <source>
        <dbReference type="PIRSR" id="PIRSR606710-2"/>
    </source>
</evidence>
<evidence type="ECO:0000256" key="5">
    <source>
        <dbReference type="ARBA" id="ARBA00023295"/>
    </source>
</evidence>
<evidence type="ECO:0000313" key="12">
    <source>
        <dbReference type="Proteomes" id="UP000248817"/>
    </source>
</evidence>
<evidence type="ECO:0000313" key="11">
    <source>
        <dbReference type="EMBL" id="PYI33649.1"/>
    </source>
</evidence>
<gene>
    <name evidence="11" type="ORF">BP00DRAFT_413630</name>
</gene>
<dbReference type="GO" id="GO:0005975">
    <property type="term" value="P:carbohydrate metabolic process"/>
    <property type="evidence" value="ECO:0007669"/>
    <property type="project" value="InterPro"/>
</dbReference>
<dbReference type="CDD" id="cd18831">
    <property type="entry name" value="GH43_AnAbnA-like"/>
    <property type="match status" value="1"/>
</dbReference>
<dbReference type="PANTHER" id="PTHR43301:SF5">
    <property type="entry name" value="ARABINAN ENDO-1,5-ALPHA-L-ARABINOSIDASE D-RELATED"/>
    <property type="match status" value="1"/>
</dbReference>
<feature type="active site" description="Proton acceptor" evidence="6">
    <location>
        <position position="52"/>
    </location>
</feature>
<keyword evidence="5 8" id="KW-0326">Glycosidase</keyword>
<evidence type="ECO:0000256" key="9">
    <source>
        <dbReference type="SAM" id="MobiDB-lite"/>
    </source>
</evidence>
<feature type="chain" id="PRO_5016124356" evidence="10">
    <location>
        <begin position="20"/>
        <end position="411"/>
    </location>
</feature>
<feature type="site" description="Important for catalytic activity, responsible for pKa modulation of the active site Glu and correct orientation of both the proton donor and substrate" evidence="7">
    <location>
        <position position="172"/>
    </location>
</feature>
<dbReference type="InterPro" id="IPR006710">
    <property type="entry name" value="Glyco_hydro_43"/>
</dbReference>
<feature type="region of interest" description="Disordered" evidence="9">
    <location>
        <begin position="18"/>
        <end position="38"/>
    </location>
</feature>